<dbReference type="AlphaFoldDB" id="A0A5B8L1G5"/>
<dbReference type="PANTHER" id="PTHR31438:SF1">
    <property type="entry name" value="LYSINE N-ACYLTRANSFERASE C17G9.06C-RELATED"/>
    <property type="match status" value="1"/>
</dbReference>
<protein>
    <submittedName>
        <fullName evidence="4">GNAT family N-acetyltransferase</fullName>
    </submittedName>
</protein>
<dbReference type="SMART" id="SM01006">
    <property type="entry name" value="AlcB"/>
    <property type="match status" value="1"/>
</dbReference>
<dbReference type="GO" id="GO:0019290">
    <property type="term" value="P:siderophore biosynthetic process"/>
    <property type="evidence" value="ECO:0007669"/>
    <property type="project" value="InterPro"/>
</dbReference>
<evidence type="ECO:0000259" key="3">
    <source>
        <dbReference type="PROSITE" id="PS51186"/>
    </source>
</evidence>
<dbReference type="RefSeq" id="WP_146300498.1">
    <property type="nucleotide sequence ID" value="NZ_CP042301.2"/>
</dbReference>
<dbReference type="PANTHER" id="PTHR31438">
    <property type="entry name" value="LYSINE N-ACYLTRANSFERASE C17G9.06C-RELATED"/>
    <property type="match status" value="1"/>
</dbReference>
<name>A0A5B8L1G5_9HYPH</name>
<dbReference type="Pfam" id="PF13523">
    <property type="entry name" value="Acetyltransf_8"/>
    <property type="match status" value="1"/>
</dbReference>
<feature type="domain" description="N-acetyltransferase" evidence="3">
    <location>
        <begin position="8"/>
        <end position="174"/>
    </location>
</feature>
<dbReference type="OrthoDB" id="9814648at2"/>
<accession>A0A5B8L1G5</accession>
<dbReference type="SUPFAM" id="SSF55729">
    <property type="entry name" value="Acyl-CoA N-acyltransferases (Nat)"/>
    <property type="match status" value="1"/>
</dbReference>
<dbReference type="Gene3D" id="3.40.630.30">
    <property type="match status" value="1"/>
</dbReference>
<dbReference type="InterPro" id="IPR016181">
    <property type="entry name" value="Acyl_CoA_acyltransferase"/>
</dbReference>
<evidence type="ECO:0000256" key="1">
    <source>
        <dbReference type="ARBA" id="ARBA00004924"/>
    </source>
</evidence>
<dbReference type="GO" id="GO:0016410">
    <property type="term" value="F:N-acyltransferase activity"/>
    <property type="evidence" value="ECO:0007669"/>
    <property type="project" value="TreeGrafter"/>
</dbReference>
<gene>
    <name evidence="4" type="ORF">FQ775_16560</name>
</gene>
<dbReference type="EMBL" id="CP042301">
    <property type="protein sequence ID" value="QDZ01857.1"/>
    <property type="molecule type" value="Genomic_DNA"/>
</dbReference>
<evidence type="ECO:0000256" key="2">
    <source>
        <dbReference type="ARBA" id="ARBA00023251"/>
    </source>
</evidence>
<dbReference type="GO" id="GO:0046677">
    <property type="term" value="P:response to antibiotic"/>
    <property type="evidence" value="ECO:0007669"/>
    <property type="project" value="UniProtKB-KW"/>
</dbReference>
<evidence type="ECO:0000313" key="4">
    <source>
        <dbReference type="EMBL" id="QDZ01857.1"/>
    </source>
</evidence>
<dbReference type="InterPro" id="IPR000182">
    <property type="entry name" value="GNAT_dom"/>
</dbReference>
<proteinExistence type="predicted"/>
<reference evidence="4" key="1">
    <citation type="submission" date="2020-04" db="EMBL/GenBank/DDBJ databases">
        <title>Nitratireductor sp. nov. isolated from mangrove soil.</title>
        <authorList>
            <person name="Ye Y."/>
        </authorList>
    </citation>
    <scope>NUCLEOTIDE SEQUENCE</scope>
    <source>
        <strain evidence="4">SY7</strain>
    </source>
</reference>
<dbReference type="KEGG" id="niy:FQ775_16560"/>
<dbReference type="InterPro" id="IPR019432">
    <property type="entry name" value="Acyltransferase_MbtK/IucB-like"/>
</dbReference>
<comment type="pathway">
    <text evidence="1">Siderophore biosynthesis.</text>
</comment>
<dbReference type="PROSITE" id="PS51186">
    <property type="entry name" value="GNAT"/>
    <property type="match status" value="1"/>
</dbReference>
<organism evidence="4 5">
    <name type="scientific">Nitratireductor mangrovi</name>
    <dbReference type="NCBI Taxonomy" id="2599600"/>
    <lineage>
        <taxon>Bacteria</taxon>
        <taxon>Pseudomonadati</taxon>
        <taxon>Pseudomonadota</taxon>
        <taxon>Alphaproteobacteria</taxon>
        <taxon>Hyphomicrobiales</taxon>
        <taxon>Phyllobacteriaceae</taxon>
        <taxon>Nitratireductor</taxon>
    </lineage>
</organism>
<keyword evidence="2" id="KW-0046">Antibiotic resistance</keyword>
<sequence>MRIDTVEFSFRPVVPGDYAMLRDWLERPHMREWWGEPEEELGFIRDMVEGRDSSRPFIILFGETPVGYIQYWHLGDHQNAEWIETHPWLAEFPSETVGVDISLADPENLSKGIGSAAVTAFTGMLRAEGYSSIIIDPDPANRRAIRAYEKAGYRPIPHLVGRTGDCLLMQHGLETNEIRT</sequence>
<dbReference type="Proteomes" id="UP000321389">
    <property type="component" value="Chromosome"/>
</dbReference>
<keyword evidence="5" id="KW-1185">Reference proteome</keyword>
<evidence type="ECO:0000313" key="5">
    <source>
        <dbReference type="Proteomes" id="UP000321389"/>
    </source>
</evidence>